<dbReference type="InterPro" id="IPR027417">
    <property type="entry name" value="P-loop_NTPase"/>
</dbReference>
<dbReference type="EMBL" id="AP022608">
    <property type="protein sequence ID" value="BBZ20863.1"/>
    <property type="molecule type" value="Genomic_DNA"/>
</dbReference>
<dbReference type="Gene3D" id="3.40.50.300">
    <property type="entry name" value="P-loop containing nucleotide triphosphate hydrolases"/>
    <property type="match status" value="1"/>
</dbReference>
<reference evidence="2 3" key="1">
    <citation type="journal article" date="2019" name="Emerg. Microbes Infect.">
        <title>Comprehensive subspecies identification of 175 nontuberculous mycobacteria species based on 7547 genomic profiles.</title>
        <authorList>
            <person name="Matsumoto Y."/>
            <person name="Kinjo T."/>
            <person name="Motooka D."/>
            <person name="Nabeya D."/>
            <person name="Jung N."/>
            <person name="Uechi K."/>
            <person name="Horii T."/>
            <person name="Iida T."/>
            <person name="Fujita J."/>
            <person name="Nakamura S."/>
        </authorList>
    </citation>
    <scope>NUCLEOTIDE SEQUENCE [LARGE SCALE GENOMIC DNA]</scope>
    <source>
        <strain evidence="2 3">JCM 12688</strain>
    </source>
</reference>
<evidence type="ECO:0000313" key="2">
    <source>
        <dbReference type="EMBL" id="BBZ20863.1"/>
    </source>
</evidence>
<sequence length="1455" mass="162784">MDLGAVSRWYPIGSVVQVVHGGGRIATGRLEAIDSGSLVLMMEGRPTMLSAQVIDSIEMAQAGSVQVPASAKPVLVQALEPVRSPQHATPRGSAARPNLSPRWNHLADVYAVSDEDLRLSNPTFEADSSAAPEGRLIEIQTRLNKVKNGIAAGRRLNNPETVRLAIRELVRAAHDLHYPPGYNLAALLLLDLGAGPSAKRQAEEWAALAAPSGARYAWDHAVMLYQGGRNREAVAVLGQVLASEPADDPADLLLCLFVLLVLRESMTEAAVAALSPAVSANAERRSVAIGAGLYLVFKLTPELAYPLEPILLEKRNSPKDLKLVLDSLLPGAAQRIAAPPECGSADPIPPAPAPQAVKDPRLQIDAARRQLDFGRFEAALAMARAALAEHSGNQELLEIIDNAEREQSLSRKPAPPPRILHASYSTRTPDTPYAQAQYADTKEKNWAKAEKLYHQAIAAGDNAERAVRSLAWGLHRKKRSDEALKLLQEPPVEVHDRLPHQNMIITVLSDLGQFYEAAELLEELLLGPYPNQTKTGLLKRLIVLYRKQRDADRAKDAAARLLSSAPKNPEFRRIAEDVSKAARTGIWDKIDVLAAKVAYRPDQTGSIGLVLQSRLERCEYAGVNPHRVQEGGLSESDVRDLEALIHDLGPQKSLDRAKYNLTAARVLWDLGRTEDNRFRQSLRAYCAAMGDLLSAERRPGELIRTYYAEAVSLGPWNDMAELKVKQFIVSYLPPEQQQPGRRQTIEHCLDAVLEHENLRRPLLTGLLTVINMADNKVGAELISRTWKVQALRDTFFNELWDYLGRNTATGQSDYAQLWADGVKTLHYELEAQRQELQLPSRRPDPLLTVREDQQLLEDADRLAPTTPLDTDRIKKTIATLDEVHGYLEQTAYLERERLESKIRTGIAELVETIVEFPTRLSLEYLVPLLRKLDAALAGHFAQVQSEAEPSQLEVTPVLSGYAPNAASTIQVQLSVTNLPRRSPVGDVVIHVLDNAADYHAFPDTIPVAHSLRDEQTETCTVALTVTPRAIEQEVITFRYQVLFTVRSERRVASEPETLSLRLNRNEDWKPIRNPYLEGPPVNDKDMFYGRDTLVEVLVNSLEHVDTKCVVLYGQKRVGKSSVLIHLERRLRLPLIPARLSLQETVQDLRMLSWAIADAFWRKFEDLELDDAMPPLGIPRPELGQFADQPQISFNNYMRDMKRAMRRNEAYRCCRMVLLLDEFTVLYTAIERGKLGPDFMKVWKAMLESNLFSSVVAGNDLMPRFLKRFPNEFQVASQEQVSYLDEEWATKLIWKPIPLDNGESRYRGDAVRRILELTARNPYYIQLFCNRLVQHMNDERQPLIGPADVDRVTAALVSGDRALPLEQFDNLLTPGDADVSEVSGEDALDLLKASLSGHRGDLYLDNRKALARPNGPQIIEDLLRRDVIVQGTGDRYRIKVGLFAEWLHQRKSWEIA</sequence>
<dbReference type="InterPro" id="IPR011990">
    <property type="entry name" value="TPR-like_helical_dom_sf"/>
</dbReference>
<gene>
    <name evidence="2" type="ORF">MGAD_51980</name>
</gene>
<accession>A0A7I7WWI1</accession>
<dbReference type="SUPFAM" id="SSF52540">
    <property type="entry name" value="P-loop containing nucleoside triphosphate hydrolases"/>
    <property type="match status" value="1"/>
</dbReference>
<feature type="region of interest" description="Disordered" evidence="1">
    <location>
        <begin position="406"/>
        <end position="431"/>
    </location>
</feature>
<evidence type="ECO:0000313" key="3">
    <source>
        <dbReference type="Proteomes" id="UP000466187"/>
    </source>
</evidence>
<evidence type="ECO:0000256" key="1">
    <source>
        <dbReference type="SAM" id="MobiDB-lite"/>
    </source>
</evidence>
<proteinExistence type="predicted"/>
<name>A0A7I7WWI1_MYCGU</name>
<dbReference type="Gene3D" id="1.25.40.10">
    <property type="entry name" value="Tetratricopeptide repeat domain"/>
    <property type="match status" value="1"/>
</dbReference>
<organism evidence="2 3">
    <name type="scientific">Mycolicibacterium gadium</name>
    <name type="common">Mycobacterium gadium</name>
    <dbReference type="NCBI Taxonomy" id="1794"/>
    <lineage>
        <taxon>Bacteria</taxon>
        <taxon>Bacillati</taxon>
        <taxon>Actinomycetota</taxon>
        <taxon>Actinomycetes</taxon>
        <taxon>Mycobacteriales</taxon>
        <taxon>Mycobacteriaceae</taxon>
        <taxon>Mycolicibacterium</taxon>
    </lineage>
</organism>
<protein>
    <submittedName>
        <fullName evidence="2">Uncharacterized protein</fullName>
    </submittedName>
</protein>
<dbReference type="RefSeq" id="WP_197746618.1">
    <property type="nucleotide sequence ID" value="NZ_AP022608.1"/>
</dbReference>
<dbReference type="KEGG" id="mgad:MGAD_51980"/>
<dbReference type="Proteomes" id="UP000466187">
    <property type="component" value="Chromosome"/>
</dbReference>
<dbReference type="SUPFAM" id="SSF48452">
    <property type="entry name" value="TPR-like"/>
    <property type="match status" value="2"/>
</dbReference>